<dbReference type="EMBL" id="JABXBU010002072">
    <property type="protein sequence ID" value="KAF8777552.1"/>
    <property type="molecule type" value="Genomic_DNA"/>
</dbReference>
<dbReference type="FunFam" id="2.10.25.10:FF:000391">
    <property type="entry name" value="Weary, isoform C"/>
    <property type="match status" value="1"/>
</dbReference>
<feature type="domain" description="EGF-like" evidence="19">
    <location>
        <begin position="793"/>
        <end position="825"/>
    </location>
</feature>
<keyword evidence="5 17" id="KW-0812">Transmembrane</keyword>
<dbReference type="GO" id="GO:0007219">
    <property type="term" value="P:Notch signaling pathway"/>
    <property type="evidence" value="ECO:0007669"/>
    <property type="project" value="UniProtKB-KW"/>
</dbReference>
<evidence type="ECO:0000256" key="1">
    <source>
        <dbReference type="ARBA" id="ARBA00004251"/>
    </source>
</evidence>
<keyword evidence="10" id="KW-0832">Ubl conjugation</keyword>
<comment type="subcellular location">
    <subcellularLocation>
        <location evidence="1">Cell membrane</location>
        <topology evidence="1">Single-pass type I membrane protein</topology>
    </subcellularLocation>
</comment>
<dbReference type="GO" id="GO:0005886">
    <property type="term" value="C:plasma membrane"/>
    <property type="evidence" value="ECO:0007669"/>
    <property type="project" value="UniProtKB-SubCell"/>
</dbReference>
<keyword evidence="7" id="KW-0677">Repeat</keyword>
<dbReference type="PANTHER" id="PTHR24033">
    <property type="entry name" value="EGF-LIKE DOMAIN-CONTAINING PROTEIN"/>
    <property type="match status" value="1"/>
</dbReference>
<feature type="disulfide bond" evidence="16">
    <location>
        <begin position="148"/>
        <end position="157"/>
    </location>
</feature>
<feature type="disulfide bond" evidence="16">
    <location>
        <begin position="365"/>
        <end position="374"/>
    </location>
</feature>
<keyword evidence="21" id="KW-1185">Reference proteome</keyword>
<comment type="caution">
    <text evidence="16">Lacks conserved residue(s) required for the propagation of feature annotation.</text>
</comment>
<feature type="disulfide bond" evidence="16">
    <location>
        <begin position="564"/>
        <end position="573"/>
    </location>
</feature>
<evidence type="ECO:0000256" key="9">
    <source>
        <dbReference type="ARBA" id="ARBA00022837"/>
    </source>
</evidence>
<evidence type="ECO:0000256" key="10">
    <source>
        <dbReference type="ARBA" id="ARBA00022843"/>
    </source>
</evidence>
<dbReference type="Pfam" id="PF00008">
    <property type="entry name" value="EGF"/>
    <property type="match status" value="5"/>
</dbReference>
<evidence type="ECO:0000256" key="11">
    <source>
        <dbReference type="ARBA" id="ARBA00022976"/>
    </source>
</evidence>
<dbReference type="FunFam" id="2.10.25.10:FF:000368">
    <property type="entry name" value="Delta-like 3 (Drosophila), isoform CRA_b"/>
    <property type="match status" value="1"/>
</dbReference>
<evidence type="ECO:0000259" key="19">
    <source>
        <dbReference type="PROSITE" id="PS50026"/>
    </source>
</evidence>
<feature type="domain" description="EGF-like" evidence="19">
    <location>
        <begin position="648"/>
        <end position="684"/>
    </location>
</feature>
<feature type="transmembrane region" description="Helical" evidence="17">
    <location>
        <begin position="387"/>
        <end position="411"/>
    </location>
</feature>
<feature type="domain" description="EGF-like" evidence="19">
    <location>
        <begin position="613"/>
        <end position="645"/>
    </location>
</feature>
<dbReference type="PROSITE" id="PS01186">
    <property type="entry name" value="EGF_2"/>
    <property type="match status" value="6"/>
</dbReference>
<keyword evidence="11" id="KW-0914">Notch signaling pathway</keyword>
<dbReference type="GO" id="GO:0030154">
    <property type="term" value="P:cell differentiation"/>
    <property type="evidence" value="ECO:0007669"/>
    <property type="project" value="UniProtKB-KW"/>
</dbReference>
<evidence type="ECO:0000313" key="20">
    <source>
        <dbReference type="EMBL" id="KAF8777552.1"/>
    </source>
</evidence>
<evidence type="ECO:0000256" key="16">
    <source>
        <dbReference type="PROSITE-ProRule" id="PRU00076"/>
    </source>
</evidence>
<dbReference type="Gene3D" id="2.10.25.10">
    <property type="entry name" value="Laminin"/>
    <property type="match status" value="14"/>
</dbReference>
<feature type="domain" description="EGF-like" evidence="19">
    <location>
        <begin position="576"/>
        <end position="612"/>
    </location>
</feature>
<feature type="disulfide bond" evidence="16">
    <location>
        <begin position="220"/>
        <end position="229"/>
    </location>
</feature>
<feature type="disulfide bond" evidence="16">
    <location>
        <begin position="674"/>
        <end position="683"/>
    </location>
</feature>
<feature type="disulfide bond" evidence="16">
    <location>
        <begin position="71"/>
        <end position="80"/>
    </location>
</feature>
<feature type="chain" id="PRO_5035900131" evidence="18">
    <location>
        <begin position="24"/>
        <end position="1374"/>
    </location>
</feature>
<keyword evidence="14 16" id="KW-1015">Disulfide bond</keyword>
<feature type="domain" description="EGF-like" evidence="19">
    <location>
        <begin position="45"/>
        <end position="81"/>
    </location>
</feature>
<evidence type="ECO:0000256" key="18">
    <source>
        <dbReference type="SAM" id="SignalP"/>
    </source>
</evidence>
<feature type="signal peptide" evidence="18">
    <location>
        <begin position="1"/>
        <end position="23"/>
    </location>
</feature>
<dbReference type="PROSITE" id="PS00010">
    <property type="entry name" value="ASX_HYDROXYL"/>
    <property type="match status" value="1"/>
</dbReference>
<dbReference type="InterPro" id="IPR013032">
    <property type="entry name" value="EGF-like_CS"/>
</dbReference>
<dbReference type="Proteomes" id="UP000807504">
    <property type="component" value="Unassembled WGS sequence"/>
</dbReference>
<reference evidence="20" key="2">
    <citation type="submission" date="2020-06" db="EMBL/GenBank/DDBJ databases">
        <authorList>
            <person name="Sheffer M."/>
        </authorList>
    </citation>
    <scope>NUCLEOTIDE SEQUENCE</scope>
</reference>
<feature type="domain" description="EGF-like" evidence="19">
    <location>
        <begin position="721"/>
        <end position="753"/>
    </location>
</feature>
<evidence type="ECO:0000256" key="6">
    <source>
        <dbReference type="ARBA" id="ARBA00022729"/>
    </source>
</evidence>
<feature type="domain" description="EGF-like" evidence="19">
    <location>
        <begin position="159"/>
        <end position="191"/>
    </location>
</feature>
<feature type="domain" description="EGF-like" evidence="19">
    <location>
        <begin position="828"/>
        <end position="864"/>
    </location>
</feature>
<feature type="disulfide bond" evidence="16">
    <location>
        <begin position="710"/>
        <end position="719"/>
    </location>
</feature>
<dbReference type="InterPro" id="IPR000152">
    <property type="entry name" value="EGF-type_Asp/Asn_hydroxyl_site"/>
</dbReference>
<dbReference type="SMART" id="SM00179">
    <property type="entry name" value="EGF_CA"/>
    <property type="match status" value="12"/>
</dbReference>
<feature type="domain" description="EGF-like" evidence="19">
    <location>
        <begin position="685"/>
        <end position="720"/>
    </location>
</feature>
<keyword evidence="9" id="KW-0106">Calcium</keyword>
<dbReference type="SMART" id="SM00181">
    <property type="entry name" value="EGF"/>
    <property type="match status" value="19"/>
</dbReference>
<dbReference type="GO" id="GO:0005509">
    <property type="term" value="F:calcium ion binding"/>
    <property type="evidence" value="ECO:0007669"/>
    <property type="project" value="InterPro"/>
</dbReference>
<dbReference type="CDD" id="cd00054">
    <property type="entry name" value="EGF_CA"/>
    <property type="match status" value="1"/>
</dbReference>
<feature type="disulfide bond" evidence="16">
    <location>
        <begin position="782"/>
        <end position="791"/>
    </location>
</feature>
<evidence type="ECO:0000256" key="13">
    <source>
        <dbReference type="ARBA" id="ARBA00023136"/>
    </source>
</evidence>
<dbReference type="PANTHER" id="PTHR24033:SF151">
    <property type="entry name" value="NOTCH 2"/>
    <property type="match status" value="1"/>
</dbReference>
<keyword evidence="2" id="KW-0217">Developmental protein</keyword>
<evidence type="ECO:0000256" key="8">
    <source>
        <dbReference type="ARBA" id="ARBA00022782"/>
    </source>
</evidence>
<protein>
    <submittedName>
        <fullName evidence="20">Fibropellin-1 like protein</fullName>
    </submittedName>
</protein>
<feature type="domain" description="EGF-like" evidence="19">
    <location>
        <begin position="194"/>
        <end position="230"/>
    </location>
</feature>
<keyword evidence="6 18" id="KW-0732">Signal</keyword>
<dbReference type="InterPro" id="IPR000742">
    <property type="entry name" value="EGF"/>
</dbReference>
<proteinExistence type="predicted"/>
<evidence type="ECO:0000256" key="15">
    <source>
        <dbReference type="ARBA" id="ARBA00023180"/>
    </source>
</evidence>
<dbReference type="Pfam" id="PF25024">
    <property type="entry name" value="EGF_TEN"/>
    <property type="match status" value="1"/>
</dbReference>
<keyword evidence="15" id="KW-0325">Glycoprotein</keyword>
<feature type="domain" description="EGF-like" evidence="19">
    <location>
        <begin position="539"/>
        <end position="574"/>
    </location>
</feature>
<evidence type="ECO:0000256" key="12">
    <source>
        <dbReference type="ARBA" id="ARBA00022989"/>
    </source>
</evidence>
<keyword evidence="8" id="KW-0221">Differentiation</keyword>
<evidence type="ECO:0000256" key="4">
    <source>
        <dbReference type="ARBA" id="ARBA00022536"/>
    </source>
</evidence>
<evidence type="ECO:0000256" key="5">
    <source>
        <dbReference type="ARBA" id="ARBA00022692"/>
    </source>
</evidence>
<dbReference type="InterPro" id="IPR051830">
    <property type="entry name" value="NOTCH_homolog"/>
</dbReference>
<evidence type="ECO:0000256" key="17">
    <source>
        <dbReference type="SAM" id="Phobius"/>
    </source>
</evidence>
<reference evidence="20" key="1">
    <citation type="journal article" date="2020" name="bioRxiv">
        <title>Chromosome-level reference genome of the European wasp spider Argiope bruennichi: a resource for studies on range expansion and evolutionary adaptation.</title>
        <authorList>
            <person name="Sheffer M.M."/>
            <person name="Hoppe A."/>
            <person name="Krehenwinkel H."/>
            <person name="Uhl G."/>
            <person name="Kuss A.W."/>
            <person name="Jensen L."/>
            <person name="Jensen C."/>
            <person name="Gillespie R.G."/>
            <person name="Hoff K.J."/>
            <person name="Prost S."/>
        </authorList>
    </citation>
    <scope>NUCLEOTIDE SEQUENCE</scope>
</reference>
<evidence type="ECO:0000256" key="7">
    <source>
        <dbReference type="ARBA" id="ARBA00022737"/>
    </source>
</evidence>
<keyword evidence="3" id="KW-1003">Cell membrane</keyword>
<keyword evidence="12 17" id="KW-1133">Transmembrane helix</keyword>
<feature type="domain" description="EGF-like" evidence="19">
    <location>
        <begin position="345"/>
        <end position="375"/>
    </location>
</feature>
<keyword evidence="13 17" id="KW-0472">Membrane</keyword>
<feature type="disulfide bond" evidence="16">
    <location>
        <begin position="602"/>
        <end position="611"/>
    </location>
</feature>
<dbReference type="Pfam" id="PF12661">
    <property type="entry name" value="hEGF"/>
    <property type="match status" value="2"/>
</dbReference>
<evidence type="ECO:0000256" key="3">
    <source>
        <dbReference type="ARBA" id="ARBA00022475"/>
    </source>
</evidence>
<name>A0A8T0ENT9_ARGBR</name>
<organism evidence="20 21">
    <name type="scientific">Argiope bruennichi</name>
    <name type="common">Wasp spider</name>
    <name type="synonym">Aranea bruennichi</name>
    <dbReference type="NCBI Taxonomy" id="94029"/>
    <lineage>
        <taxon>Eukaryota</taxon>
        <taxon>Metazoa</taxon>
        <taxon>Ecdysozoa</taxon>
        <taxon>Arthropoda</taxon>
        <taxon>Chelicerata</taxon>
        <taxon>Arachnida</taxon>
        <taxon>Araneae</taxon>
        <taxon>Araneomorphae</taxon>
        <taxon>Entelegynae</taxon>
        <taxon>Araneoidea</taxon>
        <taxon>Araneidae</taxon>
        <taxon>Argiope</taxon>
    </lineage>
</organism>
<evidence type="ECO:0000256" key="14">
    <source>
        <dbReference type="ARBA" id="ARBA00023157"/>
    </source>
</evidence>
<dbReference type="SUPFAM" id="SSF57196">
    <property type="entry name" value="EGF/Laminin"/>
    <property type="match status" value="13"/>
</dbReference>
<sequence length="1374" mass="150723">MLFIRKQGIILFVIFVSFEYVGSDSTNNSVQYEPVTGNLESQNIAADGCSQIFCLNGGECKMWNGKAMCICRGEFEGERCERFSCKNGKWEDERAICKCNPGYGNYTKYTCRACECGPDTNSINLCTSTPCQNGGICLEVGRSFSCFCKPPYFGVLCEKDPCTENPCLNGGACVRMDYSFKCKCIHPFFGDTCQYDACTDNPCYNGGTCQRYGNFFKCKCRYGYIGNVCEREGYQSFPEGITDSIPELEDASTIENLGNETTIKPGICVSDSDCLNRGICSNNTCECKPNYKGPWCERNLLCEKLQPTCQIMGADCKIVGNKAICDCPLGKMYDPKTGICENICDPWRCLHGRCEIDGQTYKCICDAGYKGNRCSEAVQVMAERSSVWLYVMISLVVLTLLLLIQQLWLFFQYRKINLKTGFFSERGLSEKLVSKQQSLVGKSYNLYNDEQNQGDHIFEDPVRNYAECQCKNGNCVEENGKQVCRCPPGFGNYTSGVCKACDCGPDSNCMWIRDGWLGFNSKKVCLCKPGYYEVNEKCIGPCSNNPCKNGGTCKDVEKGYECVCTSNYTGKDCIEKVTPCTFNPCKNDGNCTVLGEGFTCNCPKPYTGLTCETDPCTHNPCKNNGTCKVDGEEFKCSCVGPWKGNICEHGPCDENPCQNDGTCKVGKKGYICTCKPPYSGPQCQIGPCDKQPCQNGGTCKVGKKGYICTCKSPYSGPHCQNDPCTFNPCKNSGQCQVVGNLFKCTCIEPWTGETCEENSCTFNPCKNSGQCQVVENQFKCTCIEPWTGETCEKNPCTSYPCKNGGACKLNTQSFSCDCVPPFQGELCEIGPCSWNPCQNEGICSVEGSGFKCICKPEFKGILCEIAVGTSTSVATESSSMMTTVLTSTIPSCYCGPATESCQFDSFGEKNCICSPGYIPVIGYCTECKCGANQDCFLKANNEPDCSCIFGYVEKLEDGAVTCLKCNCHETQICFVNDEGNADCRCASGQIEKIDDQGVKSCLSCYCPHEHECYLDESGNTACRCPKGKIEQNIYGLRSCVHCYCHETQECFLNEAGSVNCRCPTGYIEKMEKGVKTCIECDCGVYGICSLVEEEKKCTCAPSSAELDGKCVECDCGLDGLCRFESGQKKCVCRPKTIERDGKCVAVETSTLVTTHSSSLMTTILMTTIASCSCGENSKSCAYNWDNKKICECLPGYAVKDVYCFECNCGPYGSCKFVNDQKKCSCAPFTVEMNGVCVDVGTTSSKGTTDSIRTSTMISTASTVWDCTCGHTTKTCRYNVLGEKECTCYPGYAVNQGYCEECNCGPYGSCSFEYGRKRCNCKSSTVEKHGLCVVVESTTTEKVTTRMPTTLPPTTRSCSCGENSKSCTYKWDDEK</sequence>
<evidence type="ECO:0000256" key="2">
    <source>
        <dbReference type="ARBA" id="ARBA00022473"/>
    </source>
</evidence>
<gene>
    <name evidence="20" type="ORF">HNY73_014402</name>
</gene>
<keyword evidence="4 16" id="KW-0245">EGF-like domain</keyword>
<comment type="caution">
    <text evidence="20">The sequence shown here is derived from an EMBL/GenBank/DDBJ whole genome shotgun (WGS) entry which is preliminary data.</text>
</comment>
<dbReference type="PROSITE" id="PS00022">
    <property type="entry name" value="EGF_1"/>
    <property type="match status" value="10"/>
</dbReference>
<feature type="domain" description="EGF-like" evidence="19">
    <location>
        <begin position="756"/>
        <end position="792"/>
    </location>
</feature>
<dbReference type="FunFam" id="2.10.25.10:FF:000095">
    <property type="entry name" value="Notch, isoform B"/>
    <property type="match status" value="2"/>
</dbReference>
<accession>A0A8T0ENT9</accession>
<evidence type="ECO:0000313" key="21">
    <source>
        <dbReference type="Proteomes" id="UP000807504"/>
    </source>
</evidence>
<feature type="disulfide bond" evidence="16">
    <location>
        <begin position="854"/>
        <end position="863"/>
    </location>
</feature>
<dbReference type="PROSITE" id="PS50026">
    <property type="entry name" value="EGF_3"/>
    <property type="match status" value="14"/>
</dbReference>
<feature type="domain" description="EGF-like" evidence="19">
    <location>
        <begin position="122"/>
        <end position="158"/>
    </location>
</feature>
<dbReference type="InterPro" id="IPR001881">
    <property type="entry name" value="EGF-like_Ca-bd_dom"/>
</dbReference>